<sequence>MKKVITLGEVMMRLSPPAHQRFLQATYLELEFGGSEANVGAALANWGTQALHLSAFPSHELGQAAIASLRRMGINTEFCYSLAGRLGTYFLEKGALHRSSKIIYDREGSSFSKLSIENVDWEKLLEGADWLHWSGISPAISQSAADLTRKAVQEANKRGIKVSGDLNYRSNLWQYGKQVHEIMPEIMENTHLMIAGKRDFEQCLNKSFQDFKEASTFAFQQFKQLKWISHTNRNTYSASHNTISARLFTLSESFRSKSYDLNPIIDRVGTGDAYAAGLIYGLLHLSPQEAIDFAMASGALKHSVPGDQLLCSLEEVQEVMSGKSGKIKR</sequence>
<keyword evidence="6" id="KW-1185">Reference proteome</keyword>
<keyword evidence="2" id="KW-0808">Transferase</keyword>
<dbReference type="CDD" id="cd01166">
    <property type="entry name" value="KdgK"/>
    <property type="match status" value="1"/>
</dbReference>
<reference evidence="6" key="1">
    <citation type="submission" date="2016-10" db="EMBL/GenBank/DDBJ databases">
        <authorList>
            <person name="Varghese N."/>
            <person name="Submissions S."/>
        </authorList>
    </citation>
    <scope>NUCLEOTIDE SEQUENCE [LARGE SCALE GENOMIC DNA]</scope>
    <source>
        <strain evidence="6">DSM 23095</strain>
    </source>
</reference>
<dbReference type="InterPro" id="IPR052700">
    <property type="entry name" value="Carb_kinase_PfkB-like"/>
</dbReference>
<evidence type="ECO:0000313" key="5">
    <source>
        <dbReference type="EMBL" id="SDC79544.1"/>
    </source>
</evidence>
<dbReference type="Pfam" id="PF00294">
    <property type="entry name" value="PfkB"/>
    <property type="match status" value="1"/>
</dbReference>
<evidence type="ECO:0000256" key="1">
    <source>
        <dbReference type="ARBA" id="ARBA00010688"/>
    </source>
</evidence>
<dbReference type="InterPro" id="IPR011611">
    <property type="entry name" value="PfkB_dom"/>
</dbReference>
<proteinExistence type="inferred from homology"/>
<dbReference type="InterPro" id="IPR029056">
    <property type="entry name" value="Ribokinase-like"/>
</dbReference>
<dbReference type="STRING" id="686796.SAMN04488104_100639"/>
<evidence type="ECO:0000313" key="6">
    <source>
        <dbReference type="Proteomes" id="UP000199060"/>
    </source>
</evidence>
<evidence type="ECO:0000256" key="2">
    <source>
        <dbReference type="ARBA" id="ARBA00022679"/>
    </source>
</evidence>
<dbReference type="GO" id="GO:0016301">
    <property type="term" value="F:kinase activity"/>
    <property type="evidence" value="ECO:0007669"/>
    <property type="project" value="UniProtKB-KW"/>
</dbReference>
<keyword evidence="3 5" id="KW-0418">Kinase</keyword>
<dbReference type="RefSeq" id="WP_087938189.1">
    <property type="nucleotide sequence ID" value="NZ_FNAC01000006.1"/>
</dbReference>
<dbReference type="Proteomes" id="UP000199060">
    <property type="component" value="Unassembled WGS sequence"/>
</dbReference>
<comment type="similarity">
    <text evidence="1">Belongs to the carbohydrate kinase PfkB family.</text>
</comment>
<gene>
    <name evidence="5" type="ORF">SAMN04488104_100639</name>
</gene>
<dbReference type="AlphaFoldDB" id="A0A1G6PIY4"/>
<dbReference type="PANTHER" id="PTHR43320:SF2">
    <property type="entry name" value="2-DEHYDRO-3-DEOXYGLUCONOKINASE_2-DEHYDRO-3-DEOXYGALACTONOKINASE"/>
    <property type="match status" value="1"/>
</dbReference>
<evidence type="ECO:0000256" key="3">
    <source>
        <dbReference type="ARBA" id="ARBA00022777"/>
    </source>
</evidence>
<feature type="domain" description="Carbohydrate kinase PfkB" evidence="4">
    <location>
        <begin position="1"/>
        <end position="309"/>
    </location>
</feature>
<dbReference type="Gene3D" id="3.40.1190.20">
    <property type="match status" value="1"/>
</dbReference>
<dbReference type="OrthoDB" id="9813569at2"/>
<dbReference type="PANTHER" id="PTHR43320">
    <property type="entry name" value="SUGAR KINASE"/>
    <property type="match status" value="1"/>
</dbReference>
<organism evidence="5 6">
    <name type="scientific">Algoriphagus faecimaris</name>
    <dbReference type="NCBI Taxonomy" id="686796"/>
    <lineage>
        <taxon>Bacteria</taxon>
        <taxon>Pseudomonadati</taxon>
        <taxon>Bacteroidota</taxon>
        <taxon>Cytophagia</taxon>
        <taxon>Cytophagales</taxon>
        <taxon>Cyclobacteriaceae</taxon>
        <taxon>Algoriphagus</taxon>
    </lineage>
</organism>
<accession>A0A1G6PIY4</accession>
<evidence type="ECO:0000259" key="4">
    <source>
        <dbReference type="Pfam" id="PF00294"/>
    </source>
</evidence>
<name>A0A1G6PIY4_9BACT</name>
<dbReference type="EMBL" id="FNAC01000006">
    <property type="protein sequence ID" value="SDC79544.1"/>
    <property type="molecule type" value="Genomic_DNA"/>
</dbReference>
<protein>
    <submittedName>
        <fullName evidence="5">2-dehydro-3-deoxygluconokinase</fullName>
    </submittedName>
</protein>
<dbReference type="SUPFAM" id="SSF53613">
    <property type="entry name" value="Ribokinase-like"/>
    <property type="match status" value="1"/>
</dbReference>